<dbReference type="EMBL" id="JAKVPY010000009">
    <property type="protein sequence ID" value="MCH4563398.1"/>
    <property type="molecule type" value="Genomic_DNA"/>
</dbReference>
<evidence type="ECO:0000256" key="4">
    <source>
        <dbReference type="ARBA" id="ARBA00025742"/>
    </source>
</evidence>
<reference evidence="6 7" key="1">
    <citation type="submission" date="2022-02" db="EMBL/GenBank/DDBJ databases">
        <title>Halomonas fukangensis sp. nov., a halophilic bacterium isolated from a bulk soil of Kalidium foliatum at Fukang.</title>
        <authorList>
            <person name="Huang Y."/>
        </authorList>
    </citation>
    <scope>NUCLEOTIDE SEQUENCE [LARGE SCALE GENOMIC DNA]</scope>
    <source>
        <strain evidence="6 7">EGI 63088</strain>
    </source>
</reference>
<gene>
    <name evidence="6" type="ORF">MKP05_09675</name>
</gene>
<evidence type="ECO:0000313" key="6">
    <source>
        <dbReference type="EMBL" id="MCH4563398.1"/>
    </source>
</evidence>
<comment type="similarity">
    <text evidence="4">Belongs to the cyclic nucleotide phosphodiesterase class-III family.</text>
</comment>
<dbReference type="CDD" id="cd07402">
    <property type="entry name" value="MPP_GpdQ"/>
    <property type="match status" value="1"/>
</dbReference>
<keyword evidence="3" id="KW-0408">Iron</keyword>
<dbReference type="InterPro" id="IPR004843">
    <property type="entry name" value="Calcineurin-like_PHP"/>
</dbReference>
<keyword evidence="7" id="KW-1185">Reference proteome</keyword>
<dbReference type="InterPro" id="IPR026575">
    <property type="entry name" value="GpdQ/CpdA-like"/>
</dbReference>
<comment type="caution">
    <text evidence="6">The sequence shown here is derived from an EMBL/GenBank/DDBJ whole genome shotgun (WGS) entry which is preliminary data.</text>
</comment>
<dbReference type="Pfam" id="PF00149">
    <property type="entry name" value="Metallophos"/>
    <property type="match status" value="1"/>
</dbReference>
<dbReference type="Proteomes" id="UP001202117">
    <property type="component" value="Unassembled WGS sequence"/>
</dbReference>
<sequence>MRLVQISDCHLQADPRARSRARSRAGFPLRQLEAVIEAVNRERPDMVLVTGDVSQDETAASYRLAVRTLGALDAPWFWLAGNHDEPALMAEARELPDELELGSWRVLLLDTRVSGQPHGELGPERLGWLADRLEEDDRPTLLVMHHPPLAVGSAWLDELGLLDREAFWQTLAAYRQVKAVLCGHIHQAFASRRRLEAGAVAVYGCPSTTDQFLPGAETFAVDEASRPGYRVVDLEAGDLTTWVERVEP</sequence>
<dbReference type="InterPro" id="IPR050884">
    <property type="entry name" value="CNP_phosphodiesterase-III"/>
</dbReference>
<evidence type="ECO:0000259" key="5">
    <source>
        <dbReference type="Pfam" id="PF00149"/>
    </source>
</evidence>
<evidence type="ECO:0000256" key="3">
    <source>
        <dbReference type="ARBA" id="ARBA00023004"/>
    </source>
</evidence>
<organism evidence="6 7">
    <name type="scientific">Halomonas flagellata</name>
    <dbReference type="NCBI Taxonomy" id="2920385"/>
    <lineage>
        <taxon>Bacteria</taxon>
        <taxon>Pseudomonadati</taxon>
        <taxon>Pseudomonadota</taxon>
        <taxon>Gammaproteobacteria</taxon>
        <taxon>Oceanospirillales</taxon>
        <taxon>Halomonadaceae</taxon>
        <taxon>Halomonas</taxon>
    </lineage>
</organism>
<evidence type="ECO:0000256" key="2">
    <source>
        <dbReference type="ARBA" id="ARBA00022801"/>
    </source>
</evidence>
<keyword evidence="2" id="KW-0378">Hydrolase</keyword>
<dbReference type="InterPro" id="IPR029052">
    <property type="entry name" value="Metallo-depent_PP-like"/>
</dbReference>
<dbReference type="PANTHER" id="PTHR42988">
    <property type="entry name" value="PHOSPHOHYDROLASE"/>
    <property type="match status" value="1"/>
</dbReference>
<dbReference type="RefSeq" id="WP_240568104.1">
    <property type="nucleotide sequence ID" value="NZ_JAKVPY010000009.1"/>
</dbReference>
<evidence type="ECO:0000313" key="7">
    <source>
        <dbReference type="Proteomes" id="UP001202117"/>
    </source>
</evidence>
<proteinExistence type="inferred from homology"/>
<keyword evidence="1" id="KW-0479">Metal-binding</keyword>
<accession>A0ABS9RU61</accession>
<protein>
    <submittedName>
        <fullName evidence="6">Phosphodiesterase</fullName>
    </submittedName>
</protein>
<evidence type="ECO:0000256" key="1">
    <source>
        <dbReference type="ARBA" id="ARBA00022723"/>
    </source>
</evidence>
<dbReference type="Gene3D" id="3.60.21.10">
    <property type="match status" value="1"/>
</dbReference>
<dbReference type="PANTHER" id="PTHR42988:SF2">
    <property type="entry name" value="CYCLIC NUCLEOTIDE PHOSPHODIESTERASE CBUA0032-RELATED"/>
    <property type="match status" value="1"/>
</dbReference>
<feature type="domain" description="Calcineurin-like phosphoesterase" evidence="5">
    <location>
        <begin position="1"/>
        <end position="187"/>
    </location>
</feature>
<name>A0ABS9RU61_9GAMM</name>
<dbReference type="SUPFAM" id="SSF56300">
    <property type="entry name" value="Metallo-dependent phosphatases"/>
    <property type="match status" value="1"/>
</dbReference>